<evidence type="ECO:0000256" key="10">
    <source>
        <dbReference type="ARBA" id="ARBA00022612"/>
    </source>
</evidence>
<accession>A0A0B5L1U6</accession>
<keyword evidence="10" id="KW-1188">Viral release from host cell</keyword>
<evidence type="ECO:0000256" key="29">
    <source>
        <dbReference type="SAM" id="Coils"/>
    </source>
</evidence>
<keyword evidence="23" id="KW-0472">Membrane</keyword>
<dbReference type="Pfam" id="PF00540">
    <property type="entry name" value="Gag_p17"/>
    <property type="match status" value="1"/>
</dbReference>
<dbReference type="SMART" id="SM00343">
    <property type="entry name" value="ZnF_C2HC"/>
    <property type="match status" value="2"/>
</dbReference>
<dbReference type="FunFam" id="4.10.60.10:FF:000001">
    <property type="entry name" value="Gag polyprotein"/>
    <property type="match status" value="1"/>
</dbReference>
<evidence type="ECO:0000256" key="6">
    <source>
        <dbReference type="ARBA" id="ARBA00022553"/>
    </source>
</evidence>
<evidence type="ECO:0000256" key="3">
    <source>
        <dbReference type="ARBA" id="ARBA00008364"/>
    </source>
</evidence>
<dbReference type="InterPro" id="IPR008916">
    <property type="entry name" value="Retrov_capsid_C"/>
</dbReference>
<evidence type="ECO:0000256" key="24">
    <source>
        <dbReference type="ARBA" id="ARBA00023200"/>
    </source>
</evidence>
<feature type="region of interest" description="Disordered" evidence="30">
    <location>
        <begin position="434"/>
        <end position="492"/>
    </location>
</feature>
<keyword evidence="29" id="KW-0175">Coiled coil</keyword>
<keyword evidence="15" id="KW-0688">Ribosomal frameshifting</keyword>
<dbReference type="InterPro" id="IPR036875">
    <property type="entry name" value="Znf_CCHC_sf"/>
</dbReference>
<dbReference type="Gene3D" id="1.20.5.760">
    <property type="entry name" value="Single helix bin"/>
    <property type="match status" value="1"/>
</dbReference>
<dbReference type="EMBL" id="KM192527">
    <property type="protein sequence ID" value="AJG43163.1"/>
    <property type="molecule type" value="Genomic_DNA"/>
</dbReference>
<dbReference type="Pfam" id="PF00607">
    <property type="entry name" value="Gag_p24"/>
    <property type="match status" value="1"/>
</dbReference>
<evidence type="ECO:0000256" key="26">
    <source>
        <dbReference type="ARBA" id="ARBA00037826"/>
    </source>
</evidence>
<dbReference type="GO" id="GO:0039702">
    <property type="term" value="P:viral budding via host ESCRT complex"/>
    <property type="evidence" value="ECO:0007669"/>
    <property type="project" value="UniProtKB-KW"/>
</dbReference>
<comment type="similarity">
    <text evidence="3">Belongs to the primate lentivirus group gag polyprotein family.</text>
</comment>
<evidence type="ECO:0000256" key="7">
    <source>
        <dbReference type="ARBA" id="ARBA00022561"/>
    </source>
</evidence>
<dbReference type="PRINTS" id="PR00234">
    <property type="entry name" value="HIV1MATRIX"/>
</dbReference>
<dbReference type="InterPro" id="IPR000071">
    <property type="entry name" value="Lentvrl_matrix_N"/>
</dbReference>
<keyword evidence="20 28" id="KW-0694">RNA-binding</keyword>
<dbReference type="EMBL" id="KM192525">
    <property type="protein sequence ID" value="AJG43161.1"/>
    <property type="molecule type" value="Genomic_DNA"/>
</dbReference>
<proteinExistence type="inferred from homology"/>
<feature type="domain" description="CCHC-type" evidence="31">
    <location>
        <begin position="409"/>
        <end position="424"/>
    </location>
</feature>
<keyword evidence="9 28" id="KW-0945">Host-virus interaction</keyword>
<sequence>MGARASVLRGGKLDKWERIRLRPGGKKQYQLKHIVWASRELERFALNPGLLETSDGCKQIIRQLQPALQTGTEELKSLYNTVATLYCVHAGIEVRDTKEALDKIEEEQNKIKQKAQQAEAADKGKVSQNYPIVQNLQGQMVHQAISPRTLNAWVKVIEEKGFNPEVIPMFTALSEGATPQDLNTMLNTVGGHQAAMQMLKDTINEEAAEWDRLHPVQAGPIAPGQIREPRGSDIAGTTSTLQEQVTWMTGNPPIPVGDIYKRWIILGLNKIVRMYSPVSILDIKQGPKEPFRDYVDRFFKTLRAEQATQDVKNWMTDTLLVQNANPDCKTILRALGPGATLEEMMTACQGVGGPGHKARVLAEAMNQANHSIMMQRGNFKGPRKIPKCFNCGKEGHIARNCRAPRKKGCWKCGKEGHQMKDCTERQANFLGKIWPSHKGRPGNFLQSRPEPSAPPAESFRFEETTPAPKQEPKDREPLISLKSLFGNDPLSQ</sequence>
<evidence type="ECO:0000256" key="28">
    <source>
        <dbReference type="RuleBase" id="RU004487"/>
    </source>
</evidence>
<keyword evidence="17 28" id="KW-0862">Zinc</keyword>
<evidence type="ECO:0000256" key="16">
    <source>
        <dbReference type="ARBA" id="ARBA00022771"/>
    </source>
</evidence>
<comment type="PTM">
    <molecule>Gag-Pol polyprotein</molecule>
    <text evidence="28">Specific enzymatic cleavages by the viral protease yield mature proteins.</text>
</comment>
<dbReference type="SUPFAM" id="SSF47353">
    <property type="entry name" value="Retrovirus capsid dimerization domain-like"/>
    <property type="match status" value="1"/>
</dbReference>
<dbReference type="InterPro" id="IPR045345">
    <property type="entry name" value="Gag_p24_C"/>
</dbReference>
<evidence type="ECO:0000256" key="25">
    <source>
        <dbReference type="ARBA" id="ARBA00023288"/>
    </source>
</evidence>
<evidence type="ECO:0000256" key="14">
    <source>
        <dbReference type="ARBA" id="ARBA00022737"/>
    </source>
</evidence>
<evidence type="ECO:0000256" key="15">
    <source>
        <dbReference type="ARBA" id="ARBA00022758"/>
    </source>
</evidence>
<dbReference type="FunFam" id="1.10.375.10:FF:000001">
    <property type="entry name" value="Gag polyprotein"/>
    <property type="match status" value="1"/>
</dbReference>
<dbReference type="InterPro" id="IPR050195">
    <property type="entry name" value="Primate_lentivir_Gag_pol-like"/>
</dbReference>
<keyword evidence="22 28" id="KW-0543">Viral nucleoprotein</keyword>
<dbReference type="InterPro" id="IPR008919">
    <property type="entry name" value="Retrov_capsid_N"/>
</dbReference>
<keyword evidence="19" id="KW-1043">Host membrane</keyword>
<feature type="domain" description="CCHC-type" evidence="31">
    <location>
        <begin position="387"/>
        <end position="402"/>
    </location>
</feature>
<dbReference type="InterPro" id="IPR014817">
    <property type="entry name" value="Gag_p6"/>
</dbReference>
<organism evidence="32">
    <name type="scientific">Human immunodeficiency virus type 1</name>
    <name type="common">HIV-1</name>
    <dbReference type="NCBI Taxonomy" id="11676"/>
    <lineage>
        <taxon>Viruses</taxon>
        <taxon>Riboviria</taxon>
        <taxon>Pararnavirae</taxon>
        <taxon>Artverviricota</taxon>
        <taxon>Revtraviricetes</taxon>
        <taxon>Ortervirales</taxon>
        <taxon>Retroviridae</taxon>
        <taxon>Orthoretrovirinae</taxon>
        <taxon>Lentivirus</taxon>
        <taxon>Lentivirus humimdef1</taxon>
    </lineage>
</organism>
<evidence type="ECO:0000256" key="5">
    <source>
        <dbReference type="ARBA" id="ARBA00022511"/>
    </source>
</evidence>
<comment type="subcellular location">
    <molecule>Matrix protein p17</molecule>
    <subcellularLocation>
        <location evidence="28">Virion membrane</location>
        <topology evidence="28">Lipid-anchor</topology>
    </subcellularLocation>
    <subcellularLocation>
        <location evidence="28">Host nucleus</location>
    </subcellularLocation>
    <subcellularLocation>
        <location evidence="28">Host cytoplasm</location>
    </subcellularLocation>
</comment>
<dbReference type="InterPro" id="IPR001878">
    <property type="entry name" value="Znf_CCHC"/>
</dbReference>
<keyword evidence="24 28" id="KW-1035">Host cytoplasm</keyword>
<keyword evidence="25" id="KW-0449">Lipoprotein</keyword>
<evidence type="ECO:0000256" key="11">
    <source>
        <dbReference type="ARBA" id="ARBA00022637"/>
    </source>
</evidence>
<dbReference type="GO" id="GO:0019013">
    <property type="term" value="C:viral nucleocapsid"/>
    <property type="evidence" value="ECO:0007669"/>
    <property type="project" value="UniProtKB-KW"/>
</dbReference>
<dbReference type="GO" id="GO:0042025">
    <property type="term" value="C:host cell nucleus"/>
    <property type="evidence" value="ECO:0007669"/>
    <property type="project" value="UniProtKB-SubCell"/>
</dbReference>
<keyword evidence="18 28" id="KW-0946">Virion</keyword>
<dbReference type="InterPro" id="IPR012344">
    <property type="entry name" value="Matrix_HIV/RSV_N"/>
</dbReference>
<evidence type="ECO:0000256" key="20">
    <source>
        <dbReference type="ARBA" id="ARBA00022884"/>
    </source>
</evidence>
<keyword evidence="7 28" id="KW-0167">Capsid protein</keyword>
<keyword evidence="11" id="KW-1198">Viral budding</keyword>
<dbReference type="Pfam" id="PF08705">
    <property type="entry name" value="Gag_p6"/>
    <property type="match status" value="1"/>
</dbReference>
<evidence type="ECO:0000256" key="8">
    <source>
        <dbReference type="ARBA" id="ARBA00022562"/>
    </source>
</evidence>
<evidence type="ECO:0000256" key="4">
    <source>
        <dbReference type="ARBA" id="ARBA00022462"/>
    </source>
</evidence>
<keyword evidence="13 28" id="KW-0479">Metal-binding</keyword>
<evidence type="ECO:0000256" key="27">
    <source>
        <dbReference type="PROSITE-ProRule" id="PRU00047"/>
    </source>
</evidence>
<dbReference type="PANTHER" id="PTHR40389">
    <property type="entry name" value="ENDOGENOUS RETROVIRUS GROUP K MEMBER 24 GAG POLYPROTEIN-RELATED"/>
    <property type="match status" value="1"/>
</dbReference>
<dbReference type="GO" id="GO:0072494">
    <property type="term" value="C:host multivesicular body"/>
    <property type="evidence" value="ECO:0007669"/>
    <property type="project" value="UniProtKB-SubCell"/>
</dbReference>
<dbReference type="SUPFAM" id="SSF47836">
    <property type="entry name" value="Retroviral matrix proteins"/>
    <property type="match status" value="1"/>
</dbReference>
<evidence type="ECO:0000256" key="2">
    <source>
        <dbReference type="ARBA" id="ARBA00004560"/>
    </source>
</evidence>
<gene>
    <name evidence="32" type="primary">gag</name>
</gene>
<evidence type="ECO:0000256" key="30">
    <source>
        <dbReference type="SAM" id="MobiDB-lite"/>
    </source>
</evidence>
<name>A0A0B5L1U6_HV1</name>
<keyword evidence="21" id="KW-1039">Host endosome</keyword>
<dbReference type="PANTHER" id="PTHR40389:SF4">
    <property type="match status" value="1"/>
</dbReference>
<evidence type="ECO:0000256" key="12">
    <source>
        <dbReference type="ARBA" id="ARBA00022707"/>
    </source>
</evidence>
<dbReference type="GO" id="GO:0003723">
    <property type="term" value="F:RNA binding"/>
    <property type="evidence" value="ECO:0007669"/>
    <property type="project" value="UniProtKB-KW"/>
</dbReference>
<dbReference type="InterPro" id="IPR010999">
    <property type="entry name" value="Retrovr_matrix"/>
</dbReference>
<dbReference type="Gene3D" id="1.10.375.10">
    <property type="entry name" value="Human Immunodeficiency Virus Type 1 Capsid Protein"/>
    <property type="match status" value="1"/>
</dbReference>
<evidence type="ECO:0000256" key="17">
    <source>
        <dbReference type="ARBA" id="ARBA00022833"/>
    </source>
</evidence>
<dbReference type="PROSITE" id="PS50158">
    <property type="entry name" value="ZF_CCHC"/>
    <property type="match status" value="2"/>
</dbReference>
<evidence type="ECO:0000256" key="18">
    <source>
        <dbReference type="ARBA" id="ARBA00022844"/>
    </source>
</evidence>
<dbReference type="Gene3D" id="1.10.1200.30">
    <property type="match status" value="1"/>
</dbReference>
<protein>
    <recommendedName>
        <fullName evidence="28">Gag polyprotein</fullName>
    </recommendedName>
    <component>
        <recommendedName>
            <fullName evidence="28">Matrix protein p17</fullName>
            <shortName evidence="28">MA</shortName>
        </recommendedName>
    </component>
</protein>
<evidence type="ECO:0000259" key="31">
    <source>
        <dbReference type="PROSITE" id="PS50158"/>
    </source>
</evidence>
<dbReference type="Pfam" id="PF19317">
    <property type="entry name" value="Gag_p24_C"/>
    <property type="match status" value="1"/>
</dbReference>
<keyword evidence="16 27" id="KW-0863">Zinc-finger</keyword>
<dbReference type="Pfam" id="PF00098">
    <property type="entry name" value="zf-CCHC"/>
    <property type="match status" value="2"/>
</dbReference>
<dbReference type="GO" id="GO:0055036">
    <property type="term" value="C:virion membrane"/>
    <property type="evidence" value="ECO:0007669"/>
    <property type="project" value="UniProtKB-SubCell"/>
</dbReference>
<dbReference type="GO" id="GO:0075523">
    <property type="term" value="P:viral translational frameshifting"/>
    <property type="evidence" value="ECO:0007669"/>
    <property type="project" value="UniProtKB-KW"/>
</dbReference>
<keyword evidence="8 28" id="KW-1048">Host nucleus</keyword>
<organismHost>
    <name type="scientific">Homo sapiens</name>
    <name type="common">Human</name>
    <dbReference type="NCBI Taxonomy" id="9606"/>
</organismHost>
<dbReference type="GO" id="GO:0008270">
    <property type="term" value="F:zinc ion binding"/>
    <property type="evidence" value="ECO:0007669"/>
    <property type="project" value="UniProtKB-KW"/>
</dbReference>
<dbReference type="Gene3D" id="1.10.150.90">
    <property type="entry name" value="Immunodeficiency lentiviruses, gag gene matrix protein p17"/>
    <property type="match status" value="1"/>
</dbReference>
<evidence type="ECO:0000313" key="32">
    <source>
        <dbReference type="EMBL" id="AJG43161.1"/>
    </source>
</evidence>
<evidence type="ECO:0000256" key="13">
    <source>
        <dbReference type="ARBA" id="ARBA00022723"/>
    </source>
</evidence>
<dbReference type="SUPFAM" id="SSF47943">
    <property type="entry name" value="Retrovirus capsid protein, N-terminal core domain"/>
    <property type="match status" value="1"/>
</dbReference>
<keyword evidence="4" id="KW-1187">Viral budding via the host ESCRT complexes</keyword>
<dbReference type="Gene3D" id="6.10.250.390">
    <property type="match status" value="1"/>
</dbReference>
<evidence type="ECO:0000256" key="1">
    <source>
        <dbReference type="ARBA" id="ARBA00004425"/>
    </source>
</evidence>
<dbReference type="GO" id="GO:0020002">
    <property type="term" value="C:host cell plasma membrane"/>
    <property type="evidence" value="ECO:0007669"/>
    <property type="project" value="UniProtKB-SubCell"/>
</dbReference>
<comment type="subcellular location">
    <subcellularLocation>
        <location evidence="1">Host cell membrane</location>
        <topology evidence="1">Lipid-anchor</topology>
    </subcellularLocation>
    <subcellularLocation>
        <location evidence="2">Host endosome</location>
        <location evidence="2">Host multivesicular body</location>
    </subcellularLocation>
    <subcellularLocation>
        <location evidence="26">Virion membrane</location>
        <topology evidence="26">Lipid-anchor</topology>
    </subcellularLocation>
    <subcellularLocation>
        <location evidence="28">Virion</location>
    </subcellularLocation>
    <subcellularLocation>
        <location evidence="28">Host cytoplasm</location>
    </subcellularLocation>
    <subcellularLocation>
        <location evidence="28">Host nucleus</location>
    </subcellularLocation>
</comment>
<evidence type="ECO:0000256" key="9">
    <source>
        <dbReference type="ARBA" id="ARBA00022581"/>
    </source>
</evidence>
<keyword evidence="6" id="KW-0597">Phosphoprotein</keyword>
<dbReference type="GO" id="GO:0005198">
    <property type="term" value="F:structural molecule activity"/>
    <property type="evidence" value="ECO:0007669"/>
    <property type="project" value="InterPro"/>
</dbReference>
<dbReference type="Gene3D" id="4.10.60.10">
    <property type="entry name" value="Zinc finger, CCHC-type"/>
    <property type="match status" value="1"/>
</dbReference>
<keyword evidence="12" id="KW-0519">Myristate</keyword>
<keyword evidence="5" id="KW-1032">Host cell membrane</keyword>
<evidence type="ECO:0000256" key="23">
    <source>
        <dbReference type="ARBA" id="ARBA00023136"/>
    </source>
</evidence>
<reference evidence="32" key="1">
    <citation type="journal article" date="2015" name="PLoS ONE">
        <title>High Frequency of Transmitted HIV-1 Gag HLA Class I-Driven Immune Escape Variants but Minimal Immune Selection over the First Year of Clade C Infection.</title>
        <authorList>
            <person name="Gounder K."/>
            <person name="Padayachi N."/>
            <person name="Mann J.K."/>
            <person name="Radebe M."/>
            <person name="Mokgoro M."/>
            <person name="van der Stok M."/>
            <person name="Mkhize L."/>
            <person name="Mncube Z."/>
            <person name="Jaggernath M."/>
            <person name="Reddy T."/>
            <person name="Walker B.D."/>
            <person name="Ndung'u T."/>
        </authorList>
    </citation>
    <scope>NUCLEOTIDE SEQUENCE</scope>
    <source>
        <strain evidence="32">AS2-0483_B7</strain>
    </source>
</reference>
<dbReference type="FunFam" id="1.10.1200.30:FF:000001">
    <property type="entry name" value="Gag polyprotein"/>
    <property type="match status" value="1"/>
</dbReference>
<evidence type="ECO:0000256" key="22">
    <source>
        <dbReference type="ARBA" id="ARBA00023086"/>
    </source>
</evidence>
<evidence type="ECO:0000256" key="21">
    <source>
        <dbReference type="ARBA" id="ARBA00023046"/>
    </source>
</evidence>
<evidence type="ECO:0000256" key="19">
    <source>
        <dbReference type="ARBA" id="ARBA00022870"/>
    </source>
</evidence>
<feature type="coiled-coil region" evidence="29">
    <location>
        <begin position="94"/>
        <end position="124"/>
    </location>
</feature>
<dbReference type="SUPFAM" id="SSF57756">
    <property type="entry name" value="Retrovirus zinc finger-like domains"/>
    <property type="match status" value="1"/>
</dbReference>
<keyword evidence="14" id="KW-0677">Repeat</keyword>